<gene>
    <name evidence="1" type="ORF">L1987_57463</name>
</gene>
<sequence length="104" mass="12000">MTVSYMRVREGPLDQSSLGTTLMIIESVNEENHTIRFKVIGGEVVDELYKSFRHTFHVEPNGDRQVATWTFEFERPDTNVPYPTSVMDYLCNLVKDLDANNNTK</sequence>
<reference evidence="1 2" key="2">
    <citation type="journal article" date="2022" name="Mol. Ecol. Resour.">
        <title>The genomes of chicory, endive, great burdock and yacon provide insights into Asteraceae paleo-polyploidization history and plant inulin production.</title>
        <authorList>
            <person name="Fan W."/>
            <person name="Wang S."/>
            <person name="Wang H."/>
            <person name="Wang A."/>
            <person name="Jiang F."/>
            <person name="Liu H."/>
            <person name="Zhao H."/>
            <person name="Xu D."/>
            <person name="Zhang Y."/>
        </authorList>
    </citation>
    <scope>NUCLEOTIDE SEQUENCE [LARGE SCALE GENOMIC DNA]</scope>
    <source>
        <strain evidence="2">cv. Yunnan</strain>
        <tissue evidence="1">Leaves</tissue>
    </source>
</reference>
<reference evidence="2" key="1">
    <citation type="journal article" date="2022" name="Mol. Ecol. Resour.">
        <title>The genomes of chicory, endive, great burdock and yacon provide insights into Asteraceae palaeo-polyploidization history and plant inulin production.</title>
        <authorList>
            <person name="Fan W."/>
            <person name="Wang S."/>
            <person name="Wang H."/>
            <person name="Wang A."/>
            <person name="Jiang F."/>
            <person name="Liu H."/>
            <person name="Zhao H."/>
            <person name="Xu D."/>
            <person name="Zhang Y."/>
        </authorList>
    </citation>
    <scope>NUCLEOTIDE SEQUENCE [LARGE SCALE GENOMIC DNA]</scope>
    <source>
        <strain evidence="2">cv. Yunnan</strain>
    </source>
</reference>
<name>A0ACB9DCK2_9ASTR</name>
<proteinExistence type="predicted"/>
<comment type="caution">
    <text evidence="1">The sequence shown here is derived from an EMBL/GenBank/DDBJ whole genome shotgun (WGS) entry which is preliminary data.</text>
</comment>
<dbReference type="EMBL" id="CM042036">
    <property type="protein sequence ID" value="KAI3744384.1"/>
    <property type="molecule type" value="Genomic_DNA"/>
</dbReference>
<dbReference type="Proteomes" id="UP001056120">
    <property type="component" value="Linkage Group LG19"/>
</dbReference>
<protein>
    <submittedName>
        <fullName evidence="1">Uncharacterized protein</fullName>
    </submittedName>
</protein>
<organism evidence="1 2">
    <name type="scientific">Smallanthus sonchifolius</name>
    <dbReference type="NCBI Taxonomy" id="185202"/>
    <lineage>
        <taxon>Eukaryota</taxon>
        <taxon>Viridiplantae</taxon>
        <taxon>Streptophyta</taxon>
        <taxon>Embryophyta</taxon>
        <taxon>Tracheophyta</taxon>
        <taxon>Spermatophyta</taxon>
        <taxon>Magnoliopsida</taxon>
        <taxon>eudicotyledons</taxon>
        <taxon>Gunneridae</taxon>
        <taxon>Pentapetalae</taxon>
        <taxon>asterids</taxon>
        <taxon>campanulids</taxon>
        <taxon>Asterales</taxon>
        <taxon>Asteraceae</taxon>
        <taxon>Asteroideae</taxon>
        <taxon>Heliantheae alliance</taxon>
        <taxon>Millerieae</taxon>
        <taxon>Smallanthus</taxon>
    </lineage>
</organism>
<evidence type="ECO:0000313" key="2">
    <source>
        <dbReference type="Proteomes" id="UP001056120"/>
    </source>
</evidence>
<evidence type="ECO:0000313" key="1">
    <source>
        <dbReference type="EMBL" id="KAI3744384.1"/>
    </source>
</evidence>
<keyword evidence="2" id="KW-1185">Reference proteome</keyword>
<accession>A0ACB9DCK2</accession>